<dbReference type="CDD" id="cd05233">
    <property type="entry name" value="SDR_c"/>
    <property type="match status" value="1"/>
</dbReference>
<keyword evidence="5" id="KW-1185">Reference proteome</keyword>
<evidence type="ECO:0000256" key="2">
    <source>
        <dbReference type="ARBA" id="ARBA00023002"/>
    </source>
</evidence>
<comment type="similarity">
    <text evidence="1 3">Belongs to the short-chain dehydrogenases/reductases (SDR) family.</text>
</comment>
<organism evidence="4 5">
    <name type="scientific">Sphingomonas canadensis</name>
    <dbReference type="NCBI Taxonomy" id="1219257"/>
    <lineage>
        <taxon>Bacteria</taxon>
        <taxon>Pseudomonadati</taxon>
        <taxon>Pseudomonadota</taxon>
        <taxon>Alphaproteobacteria</taxon>
        <taxon>Sphingomonadales</taxon>
        <taxon>Sphingomonadaceae</taxon>
        <taxon>Sphingomonas</taxon>
    </lineage>
</organism>
<evidence type="ECO:0000313" key="5">
    <source>
        <dbReference type="Proteomes" id="UP001596977"/>
    </source>
</evidence>
<protein>
    <submittedName>
        <fullName evidence="4">SDR family NAD(P)-dependent oxidoreductase</fullName>
        <ecNumber evidence="4">1.-.-.-</ecNumber>
    </submittedName>
</protein>
<dbReference type="GO" id="GO:0016491">
    <property type="term" value="F:oxidoreductase activity"/>
    <property type="evidence" value="ECO:0007669"/>
    <property type="project" value="UniProtKB-KW"/>
</dbReference>
<dbReference type="Proteomes" id="UP001596977">
    <property type="component" value="Unassembled WGS sequence"/>
</dbReference>
<evidence type="ECO:0000256" key="3">
    <source>
        <dbReference type="RuleBase" id="RU000363"/>
    </source>
</evidence>
<evidence type="ECO:0000256" key="1">
    <source>
        <dbReference type="ARBA" id="ARBA00006484"/>
    </source>
</evidence>
<dbReference type="RefSeq" id="WP_264943787.1">
    <property type="nucleotide sequence ID" value="NZ_JAPDRA010000003.1"/>
</dbReference>
<reference evidence="5" key="1">
    <citation type="journal article" date="2019" name="Int. J. Syst. Evol. Microbiol.">
        <title>The Global Catalogue of Microorganisms (GCM) 10K type strain sequencing project: providing services to taxonomists for standard genome sequencing and annotation.</title>
        <authorList>
            <consortium name="The Broad Institute Genomics Platform"/>
            <consortium name="The Broad Institute Genome Sequencing Center for Infectious Disease"/>
            <person name="Wu L."/>
            <person name="Ma J."/>
        </authorList>
    </citation>
    <scope>NUCLEOTIDE SEQUENCE [LARGE SCALE GENOMIC DNA]</scope>
    <source>
        <strain evidence="5">CCUG 62982</strain>
    </source>
</reference>
<dbReference type="InterPro" id="IPR002347">
    <property type="entry name" value="SDR_fam"/>
</dbReference>
<dbReference type="Pfam" id="PF00106">
    <property type="entry name" value="adh_short"/>
    <property type="match status" value="1"/>
</dbReference>
<comment type="caution">
    <text evidence="4">The sequence shown here is derived from an EMBL/GenBank/DDBJ whole genome shotgun (WGS) entry which is preliminary data.</text>
</comment>
<dbReference type="PANTHER" id="PTHR42901">
    <property type="entry name" value="ALCOHOL DEHYDROGENASE"/>
    <property type="match status" value="1"/>
</dbReference>
<dbReference type="InterPro" id="IPR036291">
    <property type="entry name" value="NAD(P)-bd_dom_sf"/>
</dbReference>
<gene>
    <name evidence="4" type="ORF">ACFQ1E_08725</name>
</gene>
<dbReference type="PRINTS" id="PR00080">
    <property type="entry name" value="SDRFAMILY"/>
</dbReference>
<sequence length="264" mass="26959">MTHKFNGTAIVTGASSGIGAAYAGRLARRGHDLVLVARNAARLDVLADNIRAETGRTVETLPADLTDPAAVARVAARIEGDAAVTLLVNNAGAGLMQGLAAASDAEIAGLIALNVTAPTQLAAAAVRAFTARGRGTIVNLASVVALAPTQFEGLYSATKAHVLALSESLSAHLAGTGVQVQAVLPGLTRTEFLEGSALSFDQFPPEMVMEVGDLVDAALLGLERGEAVTIPPLHDISGWEALVAARAAMAPGLSSREPALRYRA</sequence>
<dbReference type="Gene3D" id="3.40.50.720">
    <property type="entry name" value="NAD(P)-binding Rossmann-like Domain"/>
    <property type="match status" value="1"/>
</dbReference>
<dbReference type="PRINTS" id="PR00081">
    <property type="entry name" value="GDHRDH"/>
</dbReference>
<dbReference type="PANTHER" id="PTHR42901:SF1">
    <property type="entry name" value="ALCOHOL DEHYDROGENASE"/>
    <property type="match status" value="1"/>
</dbReference>
<dbReference type="PIRSF" id="PIRSF000126">
    <property type="entry name" value="11-beta-HSD1"/>
    <property type="match status" value="1"/>
</dbReference>
<dbReference type="EMBL" id="JBHTJG010000003">
    <property type="protein sequence ID" value="MFD0946418.1"/>
    <property type="molecule type" value="Genomic_DNA"/>
</dbReference>
<dbReference type="SUPFAM" id="SSF51735">
    <property type="entry name" value="NAD(P)-binding Rossmann-fold domains"/>
    <property type="match status" value="1"/>
</dbReference>
<accession>A0ABW3H4W2</accession>
<proteinExistence type="inferred from homology"/>
<evidence type="ECO:0000313" key="4">
    <source>
        <dbReference type="EMBL" id="MFD0946418.1"/>
    </source>
</evidence>
<dbReference type="EC" id="1.-.-.-" evidence="4"/>
<keyword evidence="2 4" id="KW-0560">Oxidoreductase</keyword>
<name>A0ABW3H4W2_9SPHN</name>